<dbReference type="Pfam" id="PF08242">
    <property type="entry name" value="Methyltransf_12"/>
    <property type="match status" value="1"/>
</dbReference>
<feature type="domain" description="Methyltransferase type 12" evidence="2">
    <location>
        <begin position="80"/>
        <end position="172"/>
    </location>
</feature>
<evidence type="ECO:0000313" key="3">
    <source>
        <dbReference type="EMBL" id="MET3794262.1"/>
    </source>
</evidence>
<protein>
    <submittedName>
        <fullName evidence="3">SAM-dependent methyltransferase</fullName>
    </submittedName>
</protein>
<dbReference type="InterPro" id="IPR053173">
    <property type="entry name" value="SAM-binding_MTase"/>
</dbReference>
<evidence type="ECO:0000256" key="1">
    <source>
        <dbReference type="SAM" id="MobiDB-lite"/>
    </source>
</evidence>
<dbReference type="PANTHER" id="PTHR45128">
    <property type="entry name" value="METHYLTRANSFERASE TYPE 11"/>
    <property type="match status" value="1"/>
</dbReference>
<gene>
    <name evidence="3" type="ORF">ABID37_004502</name>
</gene>
<dbReference type="Proteomes" id="UP001549076">
    <property type="component" value="Unassembled WGS sequence"/>
</dbReference>
<dbReference type="CDD" id="cd02440">
    <property type="entry name" value="AdoMet_MTases"/>
    <property type="match status" value="1"/>
</dbReference>
<keyword evidence="3" id="KW-0808">Transferase</keyword>
<name>A0ABV2N624_9HYPH</name>
<reference evidence="3 4" key="1">
    <citation type="submission" date="2024-06" db="EMBL/GenBank/DDBJ databases">
        <title>Genomic Encyclopedia of Type Strains, Phase IV (KMG-IV): sequencing the most valuable type-strain genomes for metagenomic binning, comparative biology and taxonomic classification.</title>
        <authorList>
            <person name="Goeker M."/>
        </authorList>
    </citation>
    <scope>NUCLEOTIDE SEQUENCE [LARGE SCALE GENOMIC DNA]</scope>
    <source>
        <strain evidence="3 4">DSM 27865</strain>
    </source>
</reference>
<dbReference type="InterPro" id="IPR013217">
    <property type="entry name" value="Methyltransf_12"/>
</dbReference>
<dbReference type="EMBL" id="JBEPML010000022">
    <property type="protein sequence ID" value="MET3794262.1"/>
    <property type="molecule type" value="Genomic_DNA"/>
</dbReference>
<evidence type="ECO:0000259" key="2">
    <source>
        <dbReference type="Pfam" id="PF08242"/>
    </source>
</evidence>
<dbReference type="GO" id="GO:0032259">
    <property type="term" value="P:methylation"/>
    <property type="evidence" value="ECO:0007669"/>
    <property type="project" value="UniProtKB-KW"/>
</dbReference>
<proteinExistence type="predicted"/>
<dbReference type="Gene3D" id="3.40.50.150">
    <property type="entry name" value="Vaccinia Virus protein VP39"/>
    <property type="match status" value="1"/>
</dbReference>
<dbReference type="InterPro" id="IPR029063">
    <property type="entry name" value="SAM-dependent_MTases_sf"/>
</dbReference>
<dbReference type="GO" id="GO:0008168">
    <property type="term" value="F:methyltransferase activity"/>
    <property type="evidence" value="ECO:0007669"/>
    <property type="project" value="UniProtKB-KW"/>
</dbReference>
<feature type="region of interest" description="Disordered" evidence="1">
    <location>
        <begin position="1"/>
        <end position="21"/>
    </location>
</feature>
<organism evidence="3 4">
    <name type="scientific">Aquamicrobium terrae</name>
    <dbReference type="NCBI Taxonomy" id="1324945"/>
    <lineage>
        <taxon>Bacteria</taxon>
        <taxon>Pseudomonadati</taxon>
        <taxon>Pseudomonadota</taxon>
        <taxon>Alphaproteobacteria</taxon>
        <taxon>Hyphomicrobiales</taxon>
        <taxon>Phyllobacteriaceae</taxon>
        <taxon>Aquamicrobium</taxon>
    </lineage>
</organism>
<evidence type="ECO:0000313" key="4">
    <source>
        <dbReference type="Proteomes" id="UP001549076"/>
    </source>
</evidence>
<dbReference type="PANTHER" id="PTHR45128:SF1">
    <property type="entry name" value="S-ADENOSYLMETHIONINE-DEPENDENT METHYLTRANSFERASE RV2258C"/>
    <property type="match status" value="1"/>
</dbReference>
<sequence>MTHEGHVIPVRGGHGEYGADGNESIAATVRAFYERHPYPAPPEDLDAYRTRMNDDRVRVTEHRLFWPNLTLRDNFSVLIAGCGTVQAVKHAMRWPNAHIVGIDVSEASIERTAALKERYGLKNLELACLPVEQAGRLHQRFDQIICTGVLHHLPDPDVGLLALREVLAPGGAMHLMLYAPYGRTGIYLLQDYCRRLGIGSSLTDIHELDAALRQLPQGHALWPLLKASPDFRYEAGLADALLHPRDRPYSVPEFFEFVKRGGLRFGRWLRQAPYLPHCGAPSKTPHYGRLAKLGGVEQYAAMELFRGNMVRHSAILYRDDEQTANQTINFAGESWLDYRPVRLPETVCVEEQLPPGAAGVLINRRHIDKDIYLPINSVEKQLVLAIDGVRSVRDLMKAYGHRQPLKMLFQRLWWYDQIVFDTSNL</sequence>
<keyword evidence="4" id="KW-1185">Reference proteome</keyword>
<keyword evidence="3" id="KW-0489">Methyltransferase</keyword>
<comment type="caution">
    <text evidence="3">The sequence shown here is derived from an EMBL/GenBank/DDBJ whole genome shotgun (WGS) entry which is preliminary data.</text>
</comment>
<accession>A0ABV2N624</accession>
<dbReference type="RefSeq" id="WP_354198858.1">
    <property type="nucleotide sequence ID" value="NZ_JBEPML010000022.1"/>
</dbReference>
<dbReference type="SUPFAM" id="SSF53335">
    <property type="entry name" value="S-adenosyl-L-methionine-dependent methyltransferases"/>
    <property type="match status" value="1"/>
</dbReference>